<evidence type="ECO:0000256" key="24">
    <source>
        <dbReference type="ARBA" id="ARBA00077311"/>
    </source>
</evidence>
<dbReference type="AlphaFoldDB" id="A0A091IIH2"/>
<dbReference type="InterPro" id="IPR036873">
    <property type="entry name" value="Rhodanese-like_dom_sf"/>
</dbReference>
<evidence type="ECO:0000313" key="31">
    <source>
        <dbReference type="Proteomes" id="UP000054308"/>
    </source>
</evidence>
<comment type="subunit">
    <text evidence="21">Forms a ternary complex with RNF128 and OTUB1. Interacts (via C-terminal UCH catalytic domain) with OTUB1 isoform 1. Interacts with STAM2 (via SH3 domain). Interacts with DNAJB3, EGFR, EPS15, RASGRF1, RNF41, YWHAE, YWHAG and YWHAZ. Interacts with NBR1, RASGRF1, RNF41 and IST1. Associates with the ESCRT-0 complex and with microtubules. Interacts with BIRC6/bruce and KIF23/MKLP1.</text>
</comment>
<dbReference type="Gene3D" id="1.20.58.80">
    <property type="entry name" value="Phosphotransferase system, lactose/cellobiose-type IIA subunit"/>
    <property type="match status" value="1"/>
</dbReference>
<dbReference type="GO" id="GO:0005886">
    <property type="term" value="C:plasma membrane"/>
    <property type="evidence" value="ECO:0007669"/>
    <property type="project" value="UniProtKB-SubCell"/>
</dbReference>
<dbReference type="Proteomes" id="UP000054308">
    <property type="component" value="Unassembled WGS sequence"/>
</dbReference>
<evidence type="ECO:0000256" key="18">
    <source>
        <dbReference type="ARBA" id="ARBA00023136"/>
    </source>
</evidence>
<feature type="compositionally biased region" description="Basic and acidic residues" evidence="27">
    <location>
        <begin position="400"/>
        <end position="422"/>
    </location>
</feature>
<feature type="domain" description="USP" evidence="29">
    <location>
        <begin position="748"/>
        <end position="1080"/>
    </location>
</feature>
<evidence type="ECO:0000256" key="1">
    <source>
        <dbReference type="ARBA" id="ARBA00000707"/>
    </source>
</evidence>
<keyword evidence="17" id="KW-0729">SH3-binding</keyword>
<dbReference type="InterPro" id="IPR028889">
    <property type="entry name" value="USP"/>
</dbReference>
<evidence type="ECO:0000256" key="12">
    <source>
        <dbReference type="ARBA" id="ARBA00022753"/>
    </source>
</evidence>
<dbReference type="GO" id="GO:0010008">
    <property type="term" value="C:endosome membrane"/>
    <property type="evidence" value="ECO:0007669"/>
    <property type="project" value="UniProtKB-SubCell"/>
</dbReference>
<dbReference type="Pfam" id="PF20625">
    <property type="entry name" value="WW_USP8"/>
    <property type="match status" value="1"/>
</dbReference>
<dbReference type="GO" id="GO:0006508">
    <property type="term" value="P:proteolysis"/>
    <property type="evidence" value="ECO:0007669"/>
    <property type="project" value="UniProtKB-KW"/>
</dbReference>
<accession>A0A091IIH2</accession>
<dbReference type="PROSITE" id="PS50235">
    <property type="entry name" value="USP_3"/>
    <property type="match status" value="1"/>
</dbReference>
<keyword evidence="15" id="KW-0788">Thiol protease</keyword>
<evidence type="ECO:0000256" key="22">
    <source>
        <dbReference type="ARBA" id="ARBA00070641"/>
    </source>
</evidence>
<feature type="region of interest" description="Disordered" evidence="27">
    <location>
        <begin position="653"/>
        <end position="675"/>
    </location>
</feature>
<keyword evidence="16" id="KW-0832">Ubl conjugation</keyword>
<dbReference type="EC" id="3.4.19.12" evidence="7"/>
<dbReference type="PROSITE" id="PS00972">
    <property type="entry name" value="USP_1"/>
    <property type="match status" value="1"/>
</dbReference>
<dbReference type="FunFam" id="1.20.58.80:FF:000011">
    <property type="entry name" value="Ubiquitin carboxyl-terminal hydrolase 8"/>
    <property type="match status" value="1"/>
</dbReference>
<dbReference type="InterPro" id="IPR015063">
    <property type="entry name" value="USP8_dimer"/>
</dbReference>
<sequence length="1089" mass="125433">MPAVASVPKELYLSTSLQDLNTMVEIKPDKSSTKSYVHTALKLFKAAEESRLDQDEEKAYILYMKYVAVYKFIKKRPDFKQQQDYFHSILGPTNLKKAVEEAERLSDSLKLRYEEAEVRKQLEERDRQELQKKQETKDDGKSAAKNSEISVDSKGKSQRINGERKQSLEKKDQSDSLSGAVTPEKLLAMMSDKNIELIIMDARKLKDYQESCIPRRSISVPEEAISPGVTANWIEARLPEDSKDPWKRRGHFDYVILLDWFSSAEDLRLGTTLQSLKDALFKWESKTILRNEPLILEGGYENWLLCFPQYTTNAKVTPPRHRSEAVTVSLDFTYPSLEEPAPVPPVVAVKPSPLEVTENEEMGDKLEERLKSLNRPNVQGAAVPKSDTSFLVNPAPTKRSIPEVDRSKKPSLKISDDHRPKSEGTVSDSQPVENGRIIPDRSTKPLRDTKSFLTEEEKSQIHAETAALLEKNRREKELRERQQEEEKERLKREKEEQEQKAKEQKEKEQKEKLQQTKEDREQKERDEQIKREQEEKEQERARKEAIEAKKQKKNELESVGAKRIEIDKVSVEDREKGIQTPETQRCGLTVQTQTFMTVSSKSQREPLIRARSEEMGRIIPGLPAGWAKFLDPVTGTFRYYHSPTNTVQMYPPEIAPSSTPPSTPPTHKPKPQVTIEREREYSKLKRSYSSPDITQAIQEEEKKRIPVTPAVNRDNKPVCYTKAEISRLSASQIRNLNPVFGGSGPALTGLRNLGNTCYMNSILQCLCNAPHLADYFNRNLYQDDINRSNFLGHKGEVAEEFGVIMKALWTGQYKYISPKDFKITIGKINDQFAGYSQQDSQELLLFLMDGLHEDLNKADNRKRYKEENNDHLDDFRAAELAWHKHKQLNESIIVALFQGQFKSTVQCLTCHKKSRTFEAFMYLSLPLASNSKCTLQECLRLFSKEEKLTDNNRFYCSHCKTRRDSLKKIEIWKLPPVLLVHLKRFSYDGRWKQKLQTSVDFPLETLDLSQYVIGPKNNLKRYNLFSVSNHYGGLDGGHYTAYCKNASKQRWFKFDDHEVSEISASSVKSSAAYILFYTSYEQRAVDMAT</sequence>
<dbReference type="GO" id="GO:0030496">
    <property type="term" value="C:midbody"/>
    <property type="evidence" value="ECO:0007669"/>
    <property type="project" value="UniProtKB-ARBA"/>
</dbReference>
<evidence type="ECO:0000256" key="26">
    <source>
        <dbReference type="ARBA" id="ARBA00082456"/>
    </source>
</evidence>
<dbReference type="Gene3D" id="3.90.70.10">
    <property type="entry name" value="Cysteine proteinases"/>
    <property type="match status" value="1"/>
</dbReference>
<dbReference type="GO" id="GO:0016579">
    <property type="term" value="P:protein deubiquitination"/>
    <property type="evidence" value="ECO:0007669"/>
    <property type="project" value="InterPro"/>
</dbReference>
<evidence type="ECO:0000256" key="21">
    <source>
        <dbReference type="ARBA" id="ARBA00063318"/>
    </source>
</evidence>
<name>A0A091IIH2_CALAN</name>
<dbReference type="PANTHER" id="PTHR21646">
    <property type="entry name" value="UBIQUITIN CARBOXYL-TERMINAL HYDROLASE"/>
    <property type="match status" value="1"/>
</dbReference>
<feature type="region of interest" description="Disordered" evidence="27">
    <location>
        <begin position="373"/>
        <end position="562"/>
    </location>
</feature>
<dbReference type="Pfam" id="PF08969">
    <property type="entry name" value="USP8_dimer"/>
    <property type="match status" value="1"/>
</dbReference>
<keyword evidence="19" id="KW-0539">Nucleus</keyword>
<proteinExistence type="inferred from homology"/>
<dbReference type="InterPro" id="IPR001394">
    <property type="entry name" value="Peptidase_C19_UCH"/>
</dbReference>
<feature type="compositionally biased region" description="Basic and acidic residues" evidence="27">
    <location>
        <begin position="470"/>
        <end position="562"/>
    </location>
</feature>
<evidence type="ECO:0000313" key="30">
    <source>
        <dbReference type="EMBL" id="KFO99480.1"/>
    </source>
</evidence>
<evidence type="ECO:0000256" key="20">
    <source>
        <dbReference type="ARBA" id="ARBA00023306"/>
    </source>
</evidence>
<dbReference type="InterPro" id="IPR038765">
    <property type="entry name" value="Papain-like_cys_pep_sf"/>
</dbReference>
<dbReference type="InterPro" id="IPR050185">
    <property type="entry name" value="Ub_carboxyl-term_hydrolase"/>
</dbReference>
<keyword evidence="31" id="KW-1185">Reference proteome</keyword>
<reference evidence="30 31" key="1">
    <citation type="submission" date="2014-04" db="EMBL/GenBank/DDBJ databases">
        <title>Genome evolution of avian class.</title>
        <authorList>
            <person name="Zhang G."/>
            <person name="Li C."/>
        </authorList>
    </citation>
    <scope>NUCLEOTIDE SEQUENCE [LARGE SCALE GENOMIC DNA]</scope>
    <source>
        <strain evidence="30">BGI_N300</strain>
    </source>
</reference>
<dbReference type="PROSITE" id="PS00973">
    <property type="entry name" value="USP_2"/>
    <property type="match status" value="1"/>
</dbReference>
<evidence type="ECO:0000256" key="23">
    <source>
        <dbReference type="ARBA" id="ARBA00076185"/>
    </source>
</evidence>
<dbReference type="GO" id="GO:0004843">
    <property type="term" value="F:cysteine-type deubiquitinase activity"/>
    <property type="evidence" value="ECO:0007669"/>
    <property type="project" value="UniProtKB-EC"/>
</dbReference>
<evidence type="ECO:0000256" key="6">
    <source>
        <dbReference type="ARBA" id="ARBA00009085"/>
    </source>
</evidence>
<evidence type="ECO:0000256" key="10">
    <source>
        <dbReference type="ARBA" id="ARBA00022553"/>
    </source>
</evidence>
<evidence type="ECO:0000256" key="5">
    <source>
        <dbReference type="ARBA" id="ARBA00004496"/>
    </source>
</evidence>
<keyword evidence="12" id="KW-0967">Endosome</keyword>
<evidence type="ECO:0000256" key="14">
    <source>
        <dbReference type="ARBA" id="ARBA00022801"/>
    </source>
</evidence>
<feature type="region of interest" description="Disordered" evidence="27">
    <location>
        <begin position="122"/>
        <end position="179"/>
    </location>
</feature>
<evidence type="ECO:0000259" key="29">
    <source>
        <dbReference type="PROSITE" id="PS50235"/>
    </source>
</evidence>
<organism evidence="30 31">
    <name type="scientific">Calypte anna</name>
    <name type="common">Anna's hummingbird</name>
    <name type="synonym">Archilochus anna</name>
    <dbReference type="NCBI Taxonomy" id="9244"/>
    <lineage>
        <taxon>Eukaryota</taxon>
        <taxon>Metazoa</taxon>
        <taxon>Chordata</taxon>
        <taxon>Craniata</taxon>
        <taxon>Vertebrata</taxon>
        <taxon>Euteleostomi</taxon>
        <taxon>Archelosauria</taxon>
        <taxon>Archosauria</taxon>
        <taxon>Dinosauria</taxon>
        <taxon>Saurischia</taxon>
        <taxon>Theropoda</taxon>
        <taxon>Coelurosauria</taxon>
        <taxon>Aves</taxon>
        <taxon>Neognathae</taxon>
        <taxon>Neoaves</taxon>
        <taxon>Strisores</taxon>
        <taxon>Apodiformes</taxon>
        <taxon>Trochilidae</taxon>
        <taxon>Calypte</taxon>
    </lineage>
</organism>
<feature type="compositionally biased region" description="Basic and acidic residues" evidence="27">
    <location>
        <begin position="438"/>
        <end position="461"/>
    </location>
</feature>
<dbReference type="SUPFAM" id="SSF54001">
    <property type="entry name" value="Cysteine proteinases"/>
    <property type="match status" value="1"/>
</dbReference>
<keyword evidence="18" id="KW-0472">Membrane</keyword>
<evidence type="ECO:0000256" key="3">
    <source>
        <dbReference type="ARBA" id="ARBA00004202"/>
    </source>
</evidence>
<evidence type="ECO:0000259" key="28">
    <source>
        <dbReference type="PROSITE" id="PS50206"/>
    </source>
</evidence>
<evidence type="ECO:0000256" key="2">
    <source>
        <dbReference type="ARBA" id="ARBA00004123"/>
    </source>
</evidence>
<dbReference type="GO" id="GO:0005829">
    <property type="term" value="C:cytosol"/>
    <property type="evidence" value="ECO:0007669"/>
    <property type="project" value="UniProtKB-ARBA"/>
</dbReference>
<feature type="compositionally biased region" description="Basic and acidic residues" evidence="27">
    <location>
        <begin position="151"/>
        <end position="174"/>
    </location>
</feature>
<keyword evidence="8" id="KW-1003">Cell membrane</keyword>
<keyword evidence="11" id="KW-0645">Protease</keyword>
<feature type="compositionally biased region" description="Basic and acidic residues" evidence="27">
    <location>
        <begin position="122"/>
        <end position="142"/>
    </location>
</feature>
<evidence type="ECO:0000256" key="7">
    <source>
        <dbReference type="ARBA" id="ARBA00012759"/>
    </source>
</evidence>
<evidence type="ECO:0000256" key="8">
    <source>
        <dbReference type="ARBA" id="ARBA00022475"/>
    </source>
</evidence>
<dbReference type="InterPro" id="IPR018200">
    <property type="entry name" value="USP_CS"/>
</dbReference>
<evidence type="ECO:0000256" key="16">
    <source>
        <dbReference type="ARBA" id="ARBA00022843"/>
    </source>
</evidence>
<keyword evidence="14 30" id="KW-0378">Hydrolase</keyword>
<dbReference type="STRING" id="9244.A0A091IIH2"/>
<dbReference type="CDD" id="cd02674">
    <property type="entry name" value="Peptidase_C19R"/>
    <property type="match status" value="1"/>
</dbReference>
<evidence type="ECO:0000256" key="19">
    <source>
        <dbReference type="ARBA" id="ARBA00023242"/>
    </source>
</evidence>
<comment type="catalytic activity">
    <reaction evidence="1">
        <text>Thiol-dependent hydrolysis of ester, thioester, amide, peptide and isopeptide bonds formed by the C-terminal Gly of ubiquitin (a 76-residue protein attached to proteins as an intracellular targeting signal).</text>
        <dbReference type="EC" id="3.4.19.12"/>
    </reaction>
</comment>
<evidence type="ECO:0000256" key="4">
    <source>
        <dbReference type="ARBA" id="ARBA00004481"/>
    </source>
</evidence>
<dbReference type="SUPFAM" id="SSF140856">
    <property type="entry name" value="USP8 N-terminal domain-like"/>
    <property type="match status" value="1"/>
</dbReference>
<evidence type="ECO:0000256" key="17">
    <source>
        <dbReference type="ARBA" id="ARBA00023036"/>
    </source>
</evidence>
<dbReference type="FunFam" id="3.40.250.10:FF:000017">
    <property type="entry name" value="ubiquitin carboxyl-terminal hydrolase 8"/>
    <property type="match status" value="1"/>
</dbReference>
<dbReference type="Pfam" id="PF00443">
    <property type="entry name" value="UCH"/>
    <property type="match status" value="1"/>
</dbReference>
<dbReference type="Gene3D" id="3.40.250.10">
    <property type="entry name" value="Rhodanese-like domain"/>
    <property type="match status" value="1"/>
</dbReference>
<dbReference type="FunFam" id="3.90.70.10:FF:000025">
    <property type="entry name" value="Putative ubiquitin carboxyl-terminal hydrolase 8"/>
    <property type="match status" value="1"/>
</dbReference>
<evidence type="ECO:0000256" key="9">
    <source>
        <dbReference type="ARBA" id="ARBA00022490"/>
    </source>
</evidence>
<keyword evidence="20" id="KW-0131">Cell cycle</keyword>
<keyword evidence="9" id="KW-0963">Cytoplasm</keyword>
<evidence type="ECO:0000256" key="25">
    <source>
        <dbReference type="ARBA" id="ARBA00078426"/>
    </source>
</evidence>
<evidence type="ECO:0000256" key="27">
    <source>
        <dbReference type="SAM" id="MobiDB-lite"/>
    </source>
</evidence>
<dbReference type="Pfam" id="PF00581">
    <property type="entry name" value="Rhodanese"/>
    <property type="match status" value="1"/>
</dbReference>
<comment type="similarity">
    <text evidence="6">Belongs to the peptidase C19 family.</text>
</comment>
<dbReference type="SUPFAM" id="SSF52821">
    <property type="entry name" value="Rhodanese/Cell cycle control phosphatase"/>
    <property type="match status" value="1"/>
</dbReference>
<dbReference type="SMART" id="SM00450">
    <property type="entry name" value="RHOD"/>
    <property type="match status" value="1"/>
</dbReference>
<dbReference type="PANTHER" id="PTHR21646:SF27">
    <property type="entry name" value="UBIQUITIN CARBOXYL-TERMINAL HYDROLASE 8"/>
    <property type="match status" value="1"/>
</dbReference>
<dbReference type="GO" id="GO:0005634">
    <property type="term" value="C:nucleus"/>
    <property type="evidence" value="ECO:0007669"/>
    <property type="project" value="UniProtKB-SubCell"/>
</dbReference>
<feature type="domain" description="Rhodanese" evidence="28">
    <location>
        <begin position="193"/>
        <end position="312"/>
    </location>
</feature>
<keyword evidence="13" id="KW-0833">Ubl conjugation pathway</keyword>
<dbReference type="PROSITE" id="PS50206">
    <property type="entry name" value="RHODANESE_3"/>
    <property type="match status" value="1"/>
</dbReference>
<comment type="subcellular location">
    <subcellularLocation>
        <location evidence="3">Cell membrane</location>
        <topology evidence="3">Peripheral membrane protein</topology>
    </subcellularLocation>
    <subcellularLocation>
        <location evidence="5">Cytoplasm</location>
    </subcellularLocation>
    <subcellularLocation>
        <location evidence="4">Endosome membrane</location>
        <topology evidence="4">Peripheral membrane protein</topology>
    </subcellularLocation>
    <subcellularLocation>
        <location evidence="2">Nucleus</location>
    </subcellularLocation>
</comment>
<dbReference type="EMBL" id="KL217820">
    <property type="protein sequence ID" value="KFO99480.1"/>
    <property type="molecule type" value="Genomic_DNA"/>
</dbReference>
<evidence type="ECO:0000256" key="13">
    <source>
        <dbReference type="ARBA" id="ARBA00022786"/>
    </source>
</evidence>
<evidence type="ECO:0000256" key="11">
    <source>
        <dbReference type="ARBA" id="ARBA00022670"/>
    </source>
</evidence>
<dbReference type="InterPro" id="IPR001763">
    <property type="entry name" value="Rhodanese-like_dom"/>
</dbReference>
<protein>
    <recommendedName>
        <fullName evidence="22">Ubiquitin carboxyl-terminal hydrolase 8</fullName>
        <ecNumber evidence="7">3.4.19.12</ecNumber>
    </recommendedName>
    <alternativeName>
        <fullName evidence="24">Deubiquitinating enzyme 8</fullName>
    </alternativeName>
    <alternativeName>
        <fullName evidence="26">Ubiquitin isopeptidase Y</fullName>
    </alternativeName>
    <alternativeName>
        <fullName evidence="23">Ubiquitin thioesterase 8</fullName>
    </alternativeName>
    <alternativeName>
        <fullName evidence="25">Ubiquitin-specific-processing protease 8</fullName>
    </alternativeName>
</protein>
<dbReference type="GO" id="GO:0017124">
    <property type="term" value="F:SH3 domain binding"/>
    <property type="evidence" value="ECO:0007669"/>
    <property type="project" value="UniProtKB-KW"/>
</dbReference>
<evidence type="ECO:0000256" key="15">
    <source>
        <dbReference type="ARBA" id="ARBA00022807"/>
    </source>
</evidence>
<gene>
    <name evidence="30" type="ORF">N300_13812</name>
</gene>
<keyword evidence="10" id="KW-0597">Phosphoprotein</keyword>
<dbReference type="InterPro" id="IPR048498">
    <property type="entry name" value="WW_USP8"/>
</dbReference>